<protein>
    <recommendedName>
        <fullName evidence="3">DUF5004 domain-containing protein</fullName>
    </recommendedName>
</protein>
<dbReference type="Proteomes" id="UP001204376">
    <property type="component" value="Unassembled WGS sequence"/>
</dbReference>
<gene>
    <name evidence="1" type="ORF">NPE20_04745</name>
</gene>
<proteinExistence type="predicted"/>
<dbReference type="EMBL" id="JANHOH010000001">
    <property type="protein sequence ID" value="MCQ6957248.1"/>
    <property type="molecule type" value="Genomic_DNA"/>
</dbReference>
<sequence>MRKNYLLLFIAIIGIGLSSCKKDKVIDKPALVSNDISGNWKLASAIDEYIFGEKSVISVNHPLPADTIDHINFKADGTGVMMIKGVAVTRFKYDATDSVIHFTDVFDNATDNYIGTGAFVLFITKVDNSKMQLTGKWFPYGVYFYGNDRFDQIQYHYFYNKEN</sequence>
<accession>A0ABT1SZU0</accession>
<keyword evidence="2" id="KW-1185">Reference proteome</keyword>
<evidence type="ECO:0008006" key="3">
    <source>
        <dbReference type="Google" id="ProtNLM"/>
    </source>
</evidence>
<reference evidence="1 2" key="1">
    <citation type="submission" date="2022-07" db="EMBL/GenBank/DDBJ databases">
        <title>Mucilaginibacter sp. JC4.</title>
        <authorList>
            <person name="Le V."/>
            <person name="Ko S.-R."/>
            <person name="Ahn C.-Y."/>
            <person name="Oh H.-M."/>
        </authorList>
    </citation>
    <scope>NUCLEOTIDE SEQUENCE [LARGE SCALE GENOMIC DNA]</scope>
    <source>
        <strain evidence="1 2">JC4</strain>
    </source>
</reference>
<dbReference type="RefSeq" id="WP_256537455.1">
    <property type="nucleotide sequence ID" value="NZ_JANHOH010000001.1"/>
</dbReference>
<dbReference type="PROSITE" id="PS51257">
    <property type="entry name" value="PROKAR_LIPOPROTEIN"/>
    <property type="match status" value="1"/>
</dbReference>
<evidence type="ECO:0000313" key="2">
    <source>
        <dbReference type="Proteomes" id="UP001204376"/>
    </source>
</evidence>
<comment type="caution">
    <text evidence="1">The sequence shown here is derived from an EMBL/GenBank/DDBJ whole genome shotgun (WGS) entry which is preliminary data.</text>
</comment>
<organism evidence="1 2">
    <name type="scientific">Mucilaginibacter aquariorum</name>
    <dbReference type="NCBI Taxonomy" id="2967225"/>
    <lineage>
        <taxon>Bacteria</taxon>
        <taxon>Pseudomonadati</taxon>
        <taxon>Bacteroidota</taxon>
        <taxon>Sphingobacteriia</taxon>
        <taxon>Sphingobacteriales</taxon>
        <taxon>Sphingobacteriaceae</taxon>
        <taxon>Mucilaginibacter</taxon>
    </lineage>
</organism>
<evidence type="ECO:0000313" key="1">
    <source>
        <dbReference type="EMBL" id="MCQ6957248.1"/>
    </source>
</evidence>
<name>A0ABT1SZU0_9SPHI</name>